<dbReference type="EMBL" id="LNYP01000031">
    <property type="protein sequence ID" value="KTD36955.1"/>
    <property type="molecule type" value="Genomic_DNA"/>
</dbReference>
<protein>
    <submittedName>
        <fullName evidence="1">Ankyrin repeats (3 copies)</fullName>
    </submittedName>
</protein>
<dbReference type="PANTHER" id="PTHR46586">
    <property type="entry name" value="ANKYRIN REPEAT-CONTAINING PROTEIN"/>
    <property type="match status" value="1"/>
</dbReference>
<dbReference type="AlphaFoldDB" id="A0A0W0WXB1"/>
<evidence type="ECO:0000313" key="2">
    <source>
        <dbReference type="Proteomes" id="UP000054858"/>
    </source>
</evidence>
<reference evidence="1 2" key="1">
    <citation type="submission" date="2015-11" db="EMBL/GenBank/DDBJ databases">
        <title>Genomic analysis of 38 Legionella species identifies large and diverse effector repertoires.</title>
        <authorList>
            <person name="Burstein D."/>
            <person name="Amaro F."/>
            <person name="Zusman T."/>
            <person name="Lifshitz Z."/>
            <person name="Cohen O."/>
            <person name="Gilbert J.A."/>
            <person name="Pupko T."/>
            <person name="Shuman H.A."/>
            <person name="Segal G."/>
        </authorList>
    </citation>
    <scope>NUCLEOTIDE SEQUENCE [LARGE SCALE GENOMIC DNA]</scope>
    <source>
        <strain evidence="1 2">Oak Ridge-10</strain>
    </source>
</reference>
<dbReference type="InterPro" id="IPR052050">
    <property type="entry name" value="SecEffector_AnkRepeat"/>
</dbReference>
<gene>
    <name evidence="1" type="ORF">Loak_2091</name>
</gene>
<comment type="caution">
    <text evidence="1">The sequence shown here is derived from an EMBL/GenBank/DDBJ whole genome shotgun (WGS) entry which is preliminary data.</text>
</comment>
<dbReference type="PATRIC" id="fig|29423.5.peg.2193"/>
<sequence>MLCELFSWMNNHDGILEADHSRIIVRSEFESEQLLASEKRRKLLAALRILRFENPSDSVGITNASRQIEHHENFLRFMQFCRAKFETHEAYSLIQLGLEYLLSLEEDSAIAIPRQEKCTQLFHAFLEHQKEQAHAFYEANKAKLNEEIHAMVAVENVKTFLADLSVGLKHQGVPLGVAHLFKCYLDDTEKFAASLLWLVRQGVTAKDIVKTGLLHEFMLYHLSYLHDSESPVLGLYSVLKRFPEAELLIAEAARVRCEDRGFQRYNLTGVVPVDPDVLESVEAEMPAPEFTATPENFALLHELFNGPFTYSALLWYAASNHEAGAAFLREALNRGLRPEQLSALINGIASLNSPELLEKLASLLADATVEHLASLKHGSVFHLVTYMPALCRKISTMDMGDYLQKIPADTSAFDYIAQLMALFLVFRNTSSTVAVPVFEAIIDKLLSHPEFLDDSEFIVELRKFARKNTIIADKMSRLETSLDECIAEQTLTLPFVEEHYHAIEDTWFSVARQISSLREILPIPSYYPQDKYALQLSVAKALWAQHPREFALGDFFAALEMESVFNEENVNAYERMLIEIVTAIDDEILRQEIIRRLAEKYNGNEWICHDYGGGSLFNRAAKQGNVGFLTWLIEVGHFEPNRFVIRTVVTQAAEAHQWNMVEFFCRTMLDQLDRSIIKKLFKQAAEHGELRCVQIIHEKASHLLDKKSIEEAFKDAVANDHLPVVQFVGSLERHEAPCDAVQVKGFKLALASNQLAMAQYLTSLPGNRLMQQEVELALIEFAGKNDVAKVRLLCGLTENAPRQIAIERACERAASRGSYDALIYFCGLRENAPRVRTIENALRLAVGRRRVREVDALCHLSLNPPRPGAIEQAFIGAASANDQEMVRYFCTNEALLSRKAVDLGLQAAAQAGHLAIVQDIYLKAPSAKAVRYALRKATSAGHEAVVEFLRHPLAMAVSVSEPKPATLKRHLSVGEGLVAFGLFSPPATPLQKSLSYGCELSRLRAGRAIVSF</sequence>
<dbReference type="SUPFAM" id="SSF48403">
    <property type="entry name" value="Ankyrin repeat"/>
    <property type="match status" value="1"/>
</dbReference>
<proteinExistence type="predicted"/>
<name>A0A0W0WXB1_9GAMM</name>
<dbReference type="InterPro" id="IPR036770">
    <property type="entry name" value="Ankyrin_rpt-contain_sf"/>
</dbReference>
<evidence type="ECO:0000313" key="1">
    <source>
        <dbReference type="EMBL" id="KTD36955.1"/>
    </source>
</evidence>
<accession>A0A0W0WXB1</accession>
<dbReference type="PANTHER" id="PTHR46586:SF3">
    <property type="entry name" value="ANKYRIN REPEAT-CONTAINING PROTEIN"/>
    <property type="match status" value="1"/>
</dbReference>
<dbReference type="Gene3D" id="1.25.40.20">
    <property type="entry name" value="Ankyrin repeat-containing domain"/>
    <property type="match status" value="1"/>
</dbReference>
<organism evidence="1 2">
    <name type="scientific">Legionella oakridgensis</name>
    <dbReference type="NCBI Taxonomy" id="29423"/>
    <lineage>
        <taxon>Bacteria</taxon>
        <taxon>Pseudomonadati</taxon>
        <taxon>Pseudomonadota</taxon>
        <taxon>Gammaproteobacteria</taxon>
        <taxon>Legionellales</taxon>
        <taxon>Legionellaceae</taxon>
        <taxon>Legionella</taxon>
    </lineage>
</organism>
<dbReference type="Proteomes" id="UP000054858">
    <property type="component" value="Unassembled WGS sequence"/>
</dbReference>